<proteinExistence type="predicted"/>
<dbReference type="AlphaFoldDB" id="A0ABD1BGX4"/>
<protein>
    <submittedName>
        <fullName evidence="2">Uncharacterized protein</fullName>
    </submittedName>
</protein>
<evidence type="ECO:0000256" key="1">
    <source>
        <dbReference type="SAM" id="MobiDB-lite"/>
    </source>
</evidence>
<reference evidence="2 3" key="1">
    <citation type="submission" date="2024-04" db="EMBL/GenBank/DDBJ databases">
        <title>Genome assembly C_amara_ONT_v2.</title>
        <authorList>
            <person name="Yant L."/>
            <person name="Moore C."/>
            <person name="Slenker M."/>
        </authorList>
    </citation>
    <scope>NUCLEOTIDE SEQUENCE [LARGE SCALE GENOMIC DNA]</scope>
    <source>
        <tissue evidence="2">Leaf</tissue>
    </source>
</reference>
<dbReference type="Proteomes" id="UP001558713">
    <property type="component" value="Unassembled WGS sequence"/>
</dbReference>
<gene>
    <name evidence="2" type="ORF">V5N11_026134</name>
</gene>
<evidence type="ECO:0000313" key="3">
    <source>
        <dbReference type="Proteomes" id="UP001558713"/>
    </source>
</evidence>
<keyword evidence="3" id="KW-1185">Reference proteome</keyword>
<evidence type="ECO:0000313" key="2">
    <source>
        <dbReference type="EMBL" id="KAL1213010.1"/>
    </source>
</evidence>
<accession>A0ABD1BGX4</accession>
<organism evidence="2 3">
    <name type="scientific">Cardamine amara subsp. amara</name>
    <dbReference type="NCBI Taxonomy" id="228776"/>
    <lineage>
        <taxon>Eukaryota</taxon>
        <taxon>Viridiplantae</taxon>
        <taxon>Streptophyta</taxon>
        <taxon>Embryophyta</taxon>
        <taxon>Tracheophyta</taxon>
        <taxon>Spermatophyta</taxon>
        <taxon>Magnoliopsida</taxon>
        <taxon>eudicotyledons</taxon>
        <taxon>Gunneridae</taxon>
        <taxon>Pentapetalae</taxon>
        <taxon>rosids</taxon>
        <taxon>malvids</taxon>
        <taxon>Brassicales</taxon>
        <taxon>Brassicaceae</taxon>
        <taxon>Cardamineae</taxon>
        <taxon>Cardamine</taxon>
    </lineage>
</organism>
<feature type="region of interest" description="Disordered" evidence="1">
    <location>
        <begin position="173"/>
        <end position="195"/>
    </location>
</feature>
<comment type="caution">
    <text evidence="2">The sequence shown here is derived from an EMBL/GenBank/DDBJ whole genome shotgun (WGS) entry which is preliminary data.</text>
</comment>
<sequence>MSNESYIPLILGKPFLATARAVVDLPNKRIAFSHIDENVFYNAAPDFDGVQHSSCVSIDGARKLVLKPKIALRRKNEVNEVLDRDTHFYARKSTQVGKKDRPKSEVISSRSHVTLAPLKCVGDTIEYKLKYNGKSRPFSKIKAIVTPEFKEKGQAVLDDMLTKVLEIDILDDGAGRHQFKSPPPHPGPRQGPHHI</sequence>
<name>A0ABD1BGX4_CARAN</name>
<dbReference type="EMBL" id="JBANAX010000354">
    <property type="protein sequence ID" value="KAL1213010.1"/>
    <property type="molecule type" value="Genomic_DNA"/>
</dbReference>